<evidence type="ECO:0000259" key="1">
    <source>
        <dbReference type="Pfam" id="PF01425"/>
    </source>
</evidence>
<name>A0A484PFZ7_9ZZZZ</name>
<dbReference type="NCBIfam" id="NF006169">
    <property type="entry name" value="PRK08310.1"/>
    <property type="match status" value="1"/>
</dbReference>
<evidence type="ECO:0000313" key="2">
    <source>
        <dbReference type="EMBL" id="VFR24882.1"/>
    </source>
</evidence>
<evidence type="ECO:0000313" key="3">
    <source>
        <dbReference type="EMBL" id="VFR26174.1"/>
    </source>
</evidence>
<dbReference type="PANTHER" id="PTHR46310:SF7">
    <property type="entry name" value="AMIDASE 1"/>
    <property type="match status" value="1"/>
</dbReference>
<dbReference type="AlphaFoldDB" id="A0A484PFZ7"/>
<protein>
    <submittedName>
        <fullName evidence="2">Amidase</fullName>
    </submittedName>
</protein>
<feature type="domain" description="Amidase" evidence="1">
    <location>
        <begin position="28"/>
        <end position="199"/>
    </location>
</feature>
<reference evidence="2" key="1">
    <citation type="submission" date="2019-03" db="EMBL/GenBank/DDBJ databases">
        <authorList>
            <person name="Danneels B."/>
        </authorList>
    </citation>
    <scope>NUCLEOTIDE SEQUENCE</scope>
</reference>
<accession>A0A484PFZ7</accession>
<dbReference type="EMBL" id="CAADHZ010000015">
    <property type="protein sequence ID" value="VFR24882.1"/>
    <property type="molecule type" value="Genomic_DNA"/>
</dbReference>
<dbReference type="InterPro" id="IPR023631">
    <property type="entry name" value="Amidase_dom"/>
</dbReference>
<gene>
    <name evidence="2" type="ORF">ANDO1_4259</name>
    <name evidence="3" type="ORF">ANDO2_4165</name>
</gene>
<dbReference type="SUPFAM" id="SSF75304">
    <property type="entry name" value="Amidase signature (AS) enzymes"/>
    <property type="match status" value="1"/>
</dbReference>
<proteinExistence type="predicted"/>
<feature type="domain" description="Amidase" evidence="1">
    <location>
        <begin position="295"/>
        <end position="387"/>
    </location>
</feature>
<dbReference type="EMBL" id="CAADIB010000006">
    <property type="protein sequence ID" value="VFR26174.1"/>
    <property type="molecule type" value="Genomic_DNA"/>
</dbReference>
<dbReference type="InterPro" id="IPR036928">
    <property type="entry name" value="AS_sf"/>
</dbReference>
<sequence>MSATPPLPPEDAVGAWVPHGRFQLDPSASGVLDGLHFAAKDLFDVAGHVTGAGNPAWLASHAPARAHSPAVAAMLDAGATLVGKTVTDELAYSIHGDNLHYGAPHNTRAPDRVTGGSSSGSAAAVAAGLCDVALGTDTGGSTRVPASYCGLWGLRTTHGRIPAQGLVPLSPMFDTTTWLARDADVFARVAPVLLDAEPDRDWKGALLLADTQEEADAAFLPLIDGVAAAVAALGIPVQGARAPESSLETWRQTYITVSGWDAWRTHGDWITRQRPAFAPAVDSRWRAAAAIGADAAAQADALRERLRAALRAQLGETRFAILPSASSAALRRDAQPDTVDQARMRTFRMTSLAGIAGLPQVSIPFLGADGLPYGVSIMGPAGSDQALIRLACELGRRLGALGTAASTNRDEAMAQ</sequence>
<dbReference type="Pfam" id="PF01425">
    <property type="entry name" value="Amidase"/>
    <property type="match status" value="2"/>
</dbReference>
<organism evidence="2">
    <name type="scientific">plant metagenome</name>
    <dbReference type="NCBI Taxonomy" id="1297885"/>
    <lineage>
        <taxon>unclassified sequences</taxon>
        <taxon>metagenomes</taxon>
        <taxon>organismal metagenomes</taxon>
    </lineage>
</organism>
<dbReference type="Gene3D" id="3.90.1300.10">
    <property type="entry name" value="Amidase signature (AS) domain"/>
    <property type="match status" value="1"/>
</dbReference>
<dbReference type="PANTHER" id="PTHR46310">
    <property type="entry name" value="AMIDASE 1"/>
    <property type="match status" value="1"/>
</dbReference>